<evidence type="ECO:0000256" key="1">
    <source>
        <dbReference type="SAM" id="MobiDB-lite"/>
    </source>
</evidence>
<accession>F2EED4</accession>
<name>F2EED4_HORVV</name>
<protein>
    <submittedName>
        <fullName evidence="3">Predicted protein</fullName>
    </submittedName>
</protein>
<reference evidence="3" key="1">
    <citation type="journal article" date="2011" name="Plant Physiol.">
        <title>Comprehensive sequence analysis of 24,783 barley full-length cDNAs derived from 12 clone libraries.</title>
        <authorList>
            <person name="Matsumoto T."/>
            <person name="Tanaka T."/>
            <person name="Sakai H."/>
            <person name="Amano N."/>
            <person name="Kanamori H."/>
            <person name="Kurita K."/>
            <person name="Kikuta A."/>
            <person name="Kamiya K."/>
            <person name="Yamamoto M."/>
            <person name="Ikawa H."/>
            <person name="Fujii N."/>
            <person name="Hori K."/>
            <person name="Itoh T."/>
            <person name="Sato K."/>
        </authorList>
    </citation>
    <scope>NUCLEOTIDE SEQUENCE</scope>
    <source>
        <tissue evidence="3">Flower</tissue>
    </source>
</reference>
<evidence type="ECO:0000256" key="2">
    <source>
        <dbReference type="SAM" id="Phobius"/>
    </source>
</evidence>
<organism evidence="3">
    <name type="scientific">Hordeum vulgare subsp. vulgare</name>
    <name type="common">Domesticated barley</name>
    <dbReference type="NCBI Taxonomy" id="112509"/>
    <lineage>
        <taxon>Eukaryota</taxon>
        <taxon>Viridiplantae</taxon>
        <taxon>Streptophyta</taxon>
        <taxon>Embryophyta</taxon>
        <taxon>Tracheophyta</taxon>
        <taxon>Spermatophyta</taxon>
        <taxon>Magnoliopsida</taxon>
        <taxon>Liliopsida</taxon>
        <taxon>Poales</taxon>
        <taxon>Poaceae</taxon>
        <taxon>BOP clade</taxon>
        <taxon>Pooideae</taxon>
        <taxon>Triticodae</taxon>
        <taxon>Triticeae</taxon>
        <taxon>Hordeinae</taxon>
        <taxon>Hordeum</taxon>
    </lineage>
</organism>
<keyword evidence="2" id="KW-0812">Transmembrane</keyword>
<feature type="region of interest" description="Disordered" evidence="1">
    <location>
        <begin position="57"/>
        <end position="77"/>
    </location>
</feature>
<dbReference type="AlphaFoldDB" id="F2EED4"/>
<sequence length="198" mass="22846">MRKQTPATDRRRSIESARTMAALRHAARRLCERALQQRGAQARSSFVADEPRRLLLNGTSPGRRLMSNSSIGGKPASRAEAKGELELLEWQFKKKKEELFDLLIAVKCSDLYPQLSWKDIETHRLISHLASQVEPRPHDPIWRMFRRRRRLNDFNTICAFLGYYGLLAYWVQTDIREYGAASKNSEANSVSEPKNDMN</sequence>
<dbReference type="EMBL" id="AK374510">
    <property type="protein sequence ID" value="BAK05706.1"/>
    <property type="molecule type" value="mRNA"/>
</dbReference>
<evidence type="ECO:0000313" key="3">
    <source>
        <dbReference type="EMBL" id="BAK05706.1"/>
    </source>
</evidence>
<keyword evidence="2" id="KW-1133">Transmembrane helix</keyword>
<proteinExistence type="evidence at transcript level"/>
<keyword evidence="2" id="KW-0472">Membrane</keyword>
<feature type="transmembrane region" description="Helical" evidence="2">
    <location>
        <begin position="151"/>
        <end position="171"/>
    </location>
</feature>